<dbReference type="Proteomes" id="UP000698963">
    <property type="component" value="Unassembled WGS sequence"/>
</dbReference>
<dbReference type="EMBL" id="DYZA01000140">
    <property type="protein sequence ID" value="HJD97365.1"/>
    <property type="molecule type" value="Genomic_DNA"/>
</dbReference>
<dbReference type="AlphaFoldDB" id="A0A921AW06"/>
<keyword evidence="1 2" id="KW-0129">CBS domain</keyword>
<feature type="domain" description="CBS" evidence="3">
    <location>
        <begin position="123"/>
        <end position="176"/>
    </location>
</feature>
<protein>
    <submittedName>
        <fullName evidence="4">CBS domain-containing protein</fullName>
    </submittedName>
</protein>
<feature type="non-terminal residue" evidence="4">
    <location>
        <position position="1"/>
    </location>
</feature>
<accession>A0A921AW06</accession>
<evidence type="ECO:0000313" key="4">
    <source>
        <dbReference type="EMBL" id="HJD97365.1"/>
    </source>
</evidence>
<dbReference type="InterPro" id="IPR046342">
    <property type="entry name" value="CBS_dom_sf"/>
</dbReference>
<name>A0A921AW06_9BACT</name>
<dbReference type="InterPro" id="IPR000644">
    <property type="entry name" value="CBS_dom"/>
</dbReference>
<evidence type="ECO:0000256" key="2">
    <source>
        <dbReference type="PROSITE-ProRule" id="PRU00703"/>
    </source>
</evidence>
<dbReference type="Gene3D" id="3.10.580.10">
    <property type="entry name" value="CBS-domain"/>
    <property type="match status" value="1"/>
</dbReference>
<dbReference type="PROSITE" id="PS51371">
    <property type="entry name" value="CBS"/>
    <property type="match status" value="2"/>
</dbReference>
<proteinExistence type="predicted"/>
<reference evidence="4" key="1">
    <citation type="journal article" date="2021" name="PeerJ">
        <title>Extensive microbial diversity within the chicken gut microbiome revealed by metagenomics and culture.</title>
        <authorList>
            <person name="Gilroy R."/>
            <person name="Ravi A."/>
            <person name="Getino M."/>
            <person name="Pursley I."/>
            <person name="Horton D.L."/>
            <person name="Alikhan N.F."/>
            <person name="Baker D."/>
            <person name="Gharbi K."/>
            <person name="Hall N."/>
            <person name="Watson M."/>
            <person name="Adriaenssens E.M."/>
            <person name="Foster-Nyarko E."/>
            <person name="Jarju S."/>
            <person name="Secka A."/>
            <person name="Antonio M."/>
            <person name="Oren A."/>
            <person name="Chaudhuri R.R."/>
            <person name="La Ragione R."/>
            <person name="Hildebrand F."/>
            <person name="Pallen M.J."/>
        </authorList>
    </citation>
    <scope>NUCLEOTIDE SEQUENCE</scope>
    <source>
        <strain evidence="4">ChiGjej2B2-19336</strain>
    </source>
</reference>
<dbReference type="PANTHER" id="PTHR43080">
    <property type="entry name" value="CBS DOMAIN-CONTAINING PROTEIN CBSX3, MITOCHONDRIAL"/>
    <property type="match status" value="1"/>
</dbReference>
<dbReference type="Pfam" id="PF00571">
    <property type="entry name" value="CBS"/>
    <property type="match status" value="2"/>
</dbReference>
<comment type="caution">
    <text evidence="4">The sequence shown here is derived from an EMBL/GenBank/DDBJ whole genome shotgun (WGS) entry which is preliminary data.</text>
</comment>
<dbReference type="CDD" id="cd04586">
    <property type="entry name" value="CBS_pair_BON_assoc"/>
    <property type="match status" value="1"/>
</dbReference>
<sequence length="176" mass="19242">DRSDASFFNGCMASSGRYEPSTLEESMKTAADIMTTTPVTVTRDTTLRDAAKLLLDGHFNGLPVVEEGRLIGMLTQSDLISLDKKLETPGYFLLLGGAIPMQMPGKFSRELRRMAASTVGEVMSSDPHAITPDTPVEEIATLMVEQRYYTLPVQENGRIVGVVGMEDLLKRLAAEE</sequence>
<dbReference type="PANTHER" id="PTHR43080:SF2">
    <property type="entry name" value="CBS DOMAIN-CONTAINING PROTEIN"/>
    <property type="match status" value="1"/>
</dbReference>
<dbReference type="SMART" id="SM00116">
    <property type="entry name" value="CBS"/>
    <property type="match status" value="2"/>
</dbReference>
<gene>
    <name evidence="4" type="ORF">K8W16_06945</name>
</gene>
<dbReference type="RefSeq" id="WP_304122407.1">
    <property type="nucleotide sequence ID" value="NZ_DYZA01000140.1"/>
</dbReference>
<organism evidence="4 5">
    <name type="scientific">Mailhella massiliensis</name>
    <dbReference type="NCBI Taxonomy" id="1903261"/>
    <lineage>
        <taxon>Bacteria</taxon>
        <taxon>Pseudomonadati</taxon>
        <taxon>Thermodesulfobacteriota</taxon>
        <taxon>Desulfovibrionia</taxon>
        <taxon>Desulfovibrionales</taxon>
        <taxon>Desulfovibrionaceae</taxon>
        <taxon>Mailhella</taxon>
    </lineage>
</organism>
<feature type="domain" description="CBS" evidence="3">
    <location>
        <begin position="34"/>
        <end position="90"/>
    </location>
</feature>
<dbReference type="InterPro" id="IPR051257">
    <property type="entry name" value="Diverse_CBS-Domain"/>
</dbReference>
<dbReference type="SUPFAM" id="SSF54631">
    <property type="entry name" value="CBS-domain pair"/>
    <property type="match status" value="1"/>
</dbReference>
<evidence type="ECO:0000313" key="5">
    <source>
        <dbReference type="Proteomes" id="UP000698963"/>
    </source>
</evidence>
<reference evidence="4" key="2">
    <citation type="submission" date="2021-09" db="EMBL/GenBank/DDBJ databases">
        <authorList>
            <person name="Gilroy R."/>
        </authorList>
    </citation>
    <scope>NUCLEOTIDE SEQUENCE</scope>
    <source>
        <strain evidence="4">ChiGjej2B2-19336</strain>
    </source>
</reference>
<evidence type="ECO:0000259" key="3">
    <source>
        <dbReference type="PROSITE" id="PS51371"/>
    </source>
</evidence>
<evidence type="ECO:0000256" key="1">
    <source>
        <dbReference type="ARBA" id="ARBA00023122"/>
    </source>
</evidence>